<sequence>MTERVEDLTVSYMDDGIETVKELDKVVLSKGSWTTILFRYQDWDRAKAVYGPEKYTIRRYQKRGGEYRQQSKFNISSRAQAEALIKALAAWLEPPGDSRKD</sequence>
<evidence type="ECO:0008006" key="3">
    <source>
        <dbReference type="Google" id="ProtNLM"/>
    </source>
</evidence>
<name>A0ABV4BFL8_9GAMM</name>
<dbReference type="Proteomes" id="UP001564408">
    <property type="component" value="Unassembled WGS sequence"/>
</dbReference>
<evidence type="ECO:0000313" key="2">
    <source>
        <dbReference type="Proteomes" id="UP001564408"/>
    </source>
</evidence>
<accession>A0ABV4BFL8</accession>
<dbReference type="EMBL" id="JBDKXB010000002">
    <property type="protein sequence ID" value="MEY6431155.1"/>
    <property type="molecule type" value="Genomic_DNA"/>
</dbReference>
<reference evidence="1 2" key="1">
    <citation type="submission" date="2024-05" db="EMBL/GenBank/DDBJ databases">
        <title>Genome Sequence and Characterization of the New Strain Purple Sulfur Bacterium of Genus Thioalkalicoccus.</title>
        <authorList>
            <person name="Bryantseva I.A."/>
            <person name="Kyndt J.A."/>
            <person name="Imhoff J.F."/>
        </authorList>
    </citation>
    <scope>NUCLEOTIDE SEQUENCE [LARGE SCALE GENOMIC DNA]</scope>
    <source>
        <strain evidence="1 2">Um2</strain>
    </source>
</reference>
<gene>
    <name evidence="1" type="ORF">ABC977_01895</name>
</gene>
<comment type="caution">
    <text evidence="1">The sequence shown here is derived from an EMBL/GenBank/DDBJ whole genome shotgun (WGS) entry which is preliminary data.</text>
</comment>
<protein>
    <recommendedName>
        <fullName evidence="3">Transcriptional coactivator p15 (PC4) C-terminal domain-containing protein</fullName>
    </recommendedName>
</protein>
<dbReference type="RefSeq" id="WP_369665540.1">
    <property type="nucleotide sequence ID" value="NZ_JBDKXB010000002.1"/>
</dbReference>
<organism evidence="1 2">
    <name type="scientific">Thioalkalicoccus limnaeus</name>
    <dbReference type="NCBI Taxonomy" id="120681"/>
    <lineage>
        <taxon>Bacteria</taxon>
        <taxon>Pseudomonadati</taxon>
        <taxon>Pseudomonadota</taxon>
        <taxon>Gammaproteobacteria</taxon>
        <taxon>Chromatiales</taxon>
        <taxon>Chromatiaceae</taxon>
        <taxon>Thioalkalicoccus</taxon>
    </lineage>
</organism>
<keyword evidence="2" id="KW-1185">Reference proteome</keyword>
<proteinExistence type="predicted"/>
<evidence type="ECO:0000313" key="1">
    <source>
        <dbReference type="EMBL" id="MEY6431155.1"/>
    </source>
</evidence>